<accession>A0ABS5BNW5</accession>
<dbReference type="InterPro" id="IPR010921">
    <property type="entry name" value="Trp_repressor/repl_initiator"/>
</dbReference>
<organism evidence="1 2">
    <name type="scientific">Gemmata palustris</name>
    <dbReference type="NCBI Taxonomy" id="2822762"/>
    <lineage>
        <taxon>Bacteria</taxon>
        <taxon>Pseudomonadati</taxon>
        <taxon>Planctomycetota</taxon>
        <taxon>Planctomycetia</taxon>
        <taxon>Gemmatales</taxon>
        <taxon>Gemmataceae</taxon>
        <taxon>Gemmata</taxon>
    </lineage>
</organism>
<dbReference type="SUPFAM" id="SSF48295">
    <property type="entry name" value="TrpR-like"/>
    <property type="match status" value="1"/>
</dbReference>
<dbReference type="RefSeq" id="WP_210653428.1">
    <property type="nucleotide sequence ID" value="NZ_JAGKQQ010000001.1"/>
</dbReference>
<evidence type="ECO:0000313" key="1">
    <source>
        <dbReference type="EMBL" id="MBP3955346.1"/>
    </source>
</evidence>
<dbReference type="EMBL" id="JAGKQQ010000001">
    <property type="protein sequence ID" value="MBP3955346.1"/>
    <property type="molecule type" value="Genomic_DNA"/>
</dbReference>
<protein>
    <submittedName>
        <fullName evidence="1">Transposase</fullName>
    </submittedName>
</protein>
<sequence length="100" mass="10778">MAGKRKSHSAAFKAQVALAALKGDKTVNEVAAQFGVHLTLIHEWKKKLLAGAEAVFAAGAKTTGPPDDKTAELYEQIGRLKVELDWVKKICRPRLTPSGP</sequence>
<dbReference type="InterPro" id="IPR002514">
    <property type="entry name" value="Transposase_8"/>
</dbReference>
<dbReference type="Pfam" id="PF01527">
    <property type="entry name" value="HTH_Tnp_1"/>
    <property type="match status" value="1"/>
</dbReference>
<keyword evidence="2" id="KW-1185">Reference proteome</keyword>
<dbReference type="Proteomes" id="UP000676565">
    <property type="component" value="Unassembled WGS sequence"/>
</dbReference>
<evidence type="ECO:0000313" key="2">
    <source>
        <dbReference type="Proteomes" id="UP000676565"/>
    </source>
</evidence>
<gene>
    <name evidence="1" type="ORF">J8F10_08645</name>
</gene>
<proteinExistence type="predicted"/>
<name>A0ABS5BNW5_9BACT</name>
<comment type="caution">
    <text evidence="1">The sequence shown here is derived from an EMBL/GenBank/DDBJ whole genome shotgun (WGS) entry which is preliminary data.</text>
</comment>
<reference evidence="1 2" key="1">
    <citation type="submission" date="2021-04" db="EMBL/GenBank/DDBJ databases">
        <authorList>
            <person name="Ivanova A."/>
        </authorList>
    </citation>
    <scope>NUCLEOTIDE SEQUENCE [LARGE SCALE GENOMIC DNA]</scope>
    <source>
        <strain evidence="1 2">G18</strain>
    </source>
</reference>